<evidence type="ECO:0000313" key="2">
    <source>
        <dbReference type="EMBL" id="RZU45340.1"/>
    </source>
</evidence>
<sequence length="242" mass="26010">MNTSVVDCKLDNGICTIVMADGGRNLISPTMIAALNKALDQAEQAGAVVLLTGSGDTFSAGFDLKILKRGNRDTIAMLTGGFKLAERLLSFPRPVVVACNGHALAMGAFLLLAGDYRIGRSGSFRIATNEVEIGLTMPAAGVELCRQRLTPAHFNCAVLLSELYSPETAVEAGFLDAAVPLEQLMPAARAMAERCTKLDGTAYINTKERARGETLRQIRKFIQTDRVGFLMEGARRLMGKRS</sequence>
<dbReference type="NCBIfam" id="NF004858">
    <property type="entry name" value="PRK06213.1"/>
    <property type="match status" value="1"/>
</dbReference>
<dbReference type="GO" id="GO:0006635">
    <property type="term" value="P:fatty acid beta-oxidation"/>
    <property type="evidence" value="ECO:0007669"/>
    <property type="project" value="TreeGrafter"/>
</dbReference>
<dbReference type="InterPro" id="IPR029045">
    <property type="entry name" value="ClpP/crotonase-like_dom_sf"/>
</dbReference>
<dbReference type="Gene3D" id="3.90.226.10">
    <property type="entry name" value="2-enoyl-CoA Hydratase, Chain A, domain 1"/>
    <property type="match status" value="1"/>
</dbReference>
<evidence type="ECO:0000256" key="1">
    <source>
        <dbReference type="ARBA" id="ARBA00005254"/>
    </source>
</evidence>
<dbReference type="EMBL" id="SHKX01000012">
    <property type="protein sequence ID" value="RZU45340.1"/>
    <property type="molecule type" value="Genomic_DNA"/>
</dbReference>
<dbReference type="GO" id="GO:0003824">
    <property type="term" value="F:catalytic activity"/>
    <property type="evidence" value="ECO:0007669"/>
    <property type="project" value="UniProtKB-ARBA"/>
</dbReference>
<dbReference type="AlphaFoldDB" id="A0A4Q7Z4Q7"/>
<evidence type="ECO:0000313" key="3">
    <source>
        <dbReference type="Proteomes" id="UP000292423"/>
    </source>
</evidence>
<keyword evidence="3" id="KW-1185">Reference proteome</keyword>
<gene>
    <name evidence="2" type="ORF">EV700_2159</name>
</gene>
<name>A0A4Q7Z4Q7_9GAMM</name>
<dbReference type="Pfam" id="PF00378">
    <property type="entry name" value="ECH_1"/>
    <property type="match status" value="1"/>
</dbReference>
<dbReference type="SUPFAM" id="SSF52096">
    <property type="entry name" value="ClpP/crotonase"/>
    <property type="match status" value="1"/>
</dbReference>
<comment type="similarity">
    <text evidence="1">Belongs to the enoyl-CoA hydratase/isomerase family.</text>
</comment>
<accession>A0A4Q7Z4Q7</accession>
<comment type="caution">
    <text evidence="2">The sequence shown here is derived from an EMBL/GenBank/DDBJ whole genome shotgun (WGS) entry which is preliminary data.</text>
</comment>
<dbReference type="PANTHER" id="PTHR11941">
    <property type="entry name" value="ENOYL-COA HYDRATASE-RELATED"/>
    <property type="match status" value="1"/>
</dbReference>
<dbReference type="PANTHER" id="PTHR11941:SF54">
    <property type="entry name" value="ENOYL-COA HYDRATASE, MITOCHONDRIAL"/>
    <property type="match status" value="1"/>
</dbReference>
<reference evidence="2 3" key="1">
    <citation type="submission" date="2019-02" db="EMBL/GenBank/DDBJ databases">
        <title>Genomic Encyclopedia of Type Strains, Phase IV (KMG-IV): sequencing the most valuable type-strain genomes for metagenomic binning, comparative biology and taxonomic classification.</title>
        <authorList>
            <person name="Goeker M."/>
        </authorList>
    </citation>
    <scope>NUCLEOTIDE SEQUENCE [LARGE SCALE GENOMIC DNA]</scope>
    <source>
        <strain evidence="2 3">DSM 105135</strain>
    </source>
</reference>
<dbReference type="RefSeq" id="WP_207224639.1">
    <property type="nucleotide sequence ID" value="NZ_SHKX01000012.1"/>
</dbReference>
<dbReference type="InterPro" id="IPR001753">
    <property type="entry name" value="Enoyl-CoA_hydra/iso"/>
</dbReference>
<proteinExistence type="inferred from homology"/>
<dbReference type="CDD" id="cd06558">
    <property type="entry name" value="crotonase-like"/>
    <property type="match status" value="1"/>
</dbReference>
<dbReference type="Proteomes" id="UP000292423">
    <property type="component" value="Unassembled WGS sequence"/>
</dbReference>
<organism evidence="2 3">
    <name type="scientific">Fluviicoccus keumensis</name>
    <dbReference type="NCBI Taxonomy" id="1435465"/>
    <lineage>
        <taxon>Bacteria</taxon>
        <taxon>Pseudomonadati</taxon>
        <taxon>Pseudomonadota</taxon>
        <taxon>Gammaproteobacteria</taxon>
        <taxon>Moraxellales</taxon>
        <taxon>Moraxellaceae</taxon>
        <taxon>Fluviicoccus</taxon>
    </lineage>
</organism>
<protein>
    <submittedName>
        <fullName evidence="2">Enoyl-CoA hydratase</fullName>
    </submittedName>
</protein>